<accession>A0ABS8UNP1</accession>
<name>A0ABS8UNP1_DATST</name>
<protein>
    <submittedName>
        <fullName evidence="2">Uncharacterized protein</fullName>
    </submittedName>
</protein>
<evidence type="ECO:0000313" key="3">
    <source>
        <dbReference type="Proteomes" id="UP000823775"/>
    </source>
</evidence>
<gene>
    <name evidence="2" type="ORF">HAX54_017886</name>
</gene>
<dbReference type="EMBL" id="JACEIK010002197">
    <property type="protein sequence ID" value="MCD9559714.1"/>
    <property type="molecule type" value="Genomic_DNA"/>
</dbReference>
<feature type="region of interest" description="Disordered" evidence="1">
    <location>
        <begin position="1"/>
        <end position="22"/>
    </location>
</feature>
<keyword evidence="3" id="KW-1185">Reference proteome</keyword>
<evidence type="ECO:0000256" key="1">
    <source>
        <dbReference type="SAM" id="MobiDB-lite"/>
    </source>
</evidence>
<feature type="non-terminal residue" evidence="2">
    <location>
        <position position="64"/>
    </location>
</feature>
<evidence type="ECO:0000313" key="2">
    <source>
        <dbReference type="EMBL" id="MCD9559714.1"/>
    </source>
</evidence>
<comment type="caution">
    <text evidence="2">The sequence shown here is derived from an EMBL/GenBank/DDBJ whole genome shotgun (WGS) entry which is preliminary data.</text>
</comment>
<sequence length="64" mass="7288">MKEEDAPSLPNNADDEDIEEGVEEENFKETFKGIFINNEVLEEVSNVNKGFGTYSFQSKKLDLD</sequence>
<dbReference type="Proteomes" id="UP000823775">
    <property type="component" value="Unassembled WGS sequence"/>
</dbReference>
<proteinExistence type="predicted"/>
<feature type="compositionally biased region" description="Acidic residues" evidence="1">
    <location>
        <begin position="13"/>
        <end position="22"/>
    </location>
</feature>
<organism evidence="2 3">
    <name type="scientific">Datura stramonium</name>
    <name type="common">Jimsonweed</name>
    <name type="synonym">Common thornapple</name>
    <dbReference type="NCBI Taxonomy" id="4076"/>
    <lineage>
        <taxon>Eukaryota</taxon>
        <taxon>Viridiplantae</taxon>
        <taxon>Streptophyta</taxon>
        <taxon>Embryophyta</taxon>
        <taxon>Tracheophyta</taxon>
        <taxon>Spermatophyta</taxon>
        <taxon>Magnoliopsida</taxon>
        <taxon>eudicotyledons</taxon>
        <taxon>Gunneridae</taxon>
        <taxon>Pentapetalae</taxon>
        <taxon>asterids</taxon>
        <taxon>lamiids</taxon>
        <taxon>Solanales</taxon>
        <taxon>Solanaceae</taxon>
        <taxon>Solanoideae</taxon>
        <taxon>Datureae</taxon>
        <taxon>Datura</taxon>
    </lineage>
</organism>
<reference evidence="2 3" key="1">
    <citation type="journal article" date="2021" name="BMC Genomics">
        <title>Datura genome reveals duplications of psychoactive alkaloid biosynthetic genes and high mutation rate following tissue culture.</title>
        <authorList>
            <person name="Rajewski A."/>
            <person name="Carter-House D."/>
            <person name="Stajich J."/>
            <person name="Litt A."/>
        </authorList>
    </citation>
    <scope>NUCLEOTIDE SEQUENCE [LARGE SCALE GENOMIC DNA]</scope>
    <source>
        <strain evidence="2">AR-01</strain>
    </source>
</reference>